<feature type="domain" description="Aldehyde dehydrogenase" evidence="2">
    <location>
        <begin position="89"/>
        <end position="394"/>
    </location>
</feature>
<dbReference type="InterPro" id="IPR016163">
    <property type="entry name" value="Ald_DH_C"/>
</dbReference>
<dbReference type="Gene3D" id="3.40.605.10">
    <property type="entry name" value="Aldehyde Dehydrogenase, Chain A, domain 1"/>
    <property type="match status" value="1"/>
</dbReference>
<dbReference type="InterPro" id="IPR016161">
    <property type="entry name" value="Ald_DH/histidinol_DH"/>
</dbReference>
<dbReference type="GO" id="GO:0016620">
    <property type="term" value="F:oxidoreductase activity, acting on the aldehyde or oxo group of donors, NAD or NADP as acceptor"/>
    <property type="evidence" value="ECO:0007669"/>
    <property type="project" value="InterPro"/>
</dbReference>
<dbReference type="Gene3D" id="3.40.309.10">
    <property type="entry name" value="Aldehyde Dehydrogenase, Chain A, domain 2"/>
    <property type="match status" value="1"/>
</dbReference>
<dbReference type="AlphaFoldDB" id="H8Y6P4"/>
<reference evidence="3" key="1">
    <citation type="journal article" date="2012" name="Org. Lett.">
        <title>Identification of caerulomycin A gene cluster implicates a tailoring amidohydrolase.</title>
        <authorList>
            <person name="Zhu Y."/>
            <person name="Fu P."/>
            <person name="Lin Q."/>
            <person name="Zhang G."/>
            <person name="Zhang H."/>
            <person name="Li S."/>
            <person name="Ju J."/>
            <person name="Zhu W."/>
            <person name="Zhang C."/>
        </authorList>
    </citation>
    <scope>NUCLEOTIDE SEQUENCE</scope>
    <source>
        <strain evidence="3">WH1-2216-6</strain>
    </source>
</reference>
<dbReference type="InterPro" id="IPR015590">
    <property type="entry name" value="Aldehyde_DH_dom"/>
</dbReference>
<keyword evidence="1" id="KW-0560">Oxidoreductase</keyword>
<sequence length="466" mass="48731">MTVPTASPALMELAALGPRGPYVSRNRELVADVRGGPLAELSLVPALFVQRAMRTLSKAESPGESDREAALTQAGPLFSTGVVGGVSAEEYHRAVAAASGMPITFVRTASQGVGDYAAAAFDAARMARPVGAVSGWRAPAARSGAAVWVRRGDVLAVHAPANTPAVHSAWLDALALGYRVAVRPSRREPFTPHRLVTALRESGFGPDQLLLLPTDHAAADGIIAEADVALAFGGDAVVGKYGAGPMVLPQGPGRSKILLTSGADVDRHLDTVVESVADQAGTGCVNATAVFVEGDPAPVAEAIAARLADAPALPPEDERAVLPVRAESDARDIDEFLRSRRGDARSLLGDTVVAPLGDGSAALRPAVFLVDRADAPQARIELGFPCVWVAPWTRQDGIAPLRDTLVLTVLGDDEALVDRLVAEPSIRNVHVGDHPTTWSRPGVPHDGYLGEFLMRAKTVIRDDPGR</sequence>
<evidence type="ECO:0000313" key="3">
    <source>
        <dbReference type="EMBL" id="AFD30947.1"/>
    </source>
</evidence>
<dbReference type="SUPFAM" id="SSF53720">
    <property type="entry name" value="ALDH-like"/>
    <property type="match status" value="1"/>
</dbReference>
<protein>
    <submittedName>
        <fullName evidence="3">CrmO</fullName>
    </submittedName>
</protein>
<dbReference type="Pfam" id="PF00171">
    <property type="entry name" value="Aldedh"/>
    <property type="match status" value="1"/>
</dbReference>
<evidence type="ECO:0000259" key="2">
    <source>
        <dbReference type="Pfam" id="PF00171"/>
    </source>
</evidence>
<dbReference type="EMBL" id="JF419316">
    <property type="protein sequence ID" value="AFD30947.1"/>
    <property type="molecule type" value="Genomic_DNA"/>
</dbReference>
<organism evidence="3">
    <name type="scientific">Actinoalloteichus sp. WH1-2216-6</name>
    <dbReference type="NCBI Taxonomy" id="1074250"/>
    <lineage>
        <taxon>Bacteria</taxon>
        <taxon>Bacillati</taxon>
        <taxon>Actinomycetota</taxon>
        <taxon>Actinomycetes</taxon>
        <taxon>Pseudonocardiales</taxon>
        <taxon>Pseudonocardiaceae</taxon>
        <taxon>Actinoalloteichus</taxon>
    </lineage>
</organism>
<evidence type="ECO:0000256" key="1">
    <source>
        <dbReference type="ARBA" id="ARBA00023002"/>
    </source>
</evidence>
<accession>H8Y6P4</accession>
<proteinExistence type="predicted"/>
<dbReference type="InterPro" id="IPR016162">
    <property type="entry name" value="Ald_DH_N"/>
</dbReference>
<name>H8Y6P4_9PSEU</name>